<evidence type="ECO:0000256" key="9">
    <source>
        <dbReference type="SAM" id="MobiDB-lite"/>
    </source>
</evidence>
<dbReference type="AlphaFoldDB" id="A0A5C8J1S3"/>
<evidence type="ECO:0000313" key="14">
    <source>
        <dbReference type="Proteomes" id="UP000321926"/>
    </source>
</evidence>
<keyword evidence="3 8" id="KW-1134">Transmembrane beta strand</keyword>
<dbReference type="InterPro" id="IPR039426">
    <property type="entry name" value="TonB-dep_rcpt-like"/>
</dbReference>
<dbReference type="PROSITE" id="PS52016">
    <property type="entry name" value="TONB_DEPENDENT_REC_3"/>
    <property type="match status" value="1"/>
</dbReference>
<keyword evidence="5 10" id="KW-0732">Signal</keyword>
<evidence type="ECO:0000313" key="13">
    <source>
        <dbReference type="EMBL" id="TXK27724.1"/>
    </source>
</evidence>
<dbReference type="RefSeq" id="WP_147923754.1">
    <property type="nucleotide sequence ID" value="NZ_VRTY01000116.1"/>
</dbReference>
<dbReference type="SUPFAM" id="SSF49464">
    <property type="entry name" value="Carboxypeptidase regulatory domain-like"/>
    <property type="match status" value="1"/>
</dbReference>
<evidence type="ECO:0000256" key="4">
    <source>
        <dbReference type="ARBA" id="ARBA00022692"/>
    </source>
</evidence>
<feature type="domain" description="Outer membrane protein beta-barrel" evidence="12">
    <location>
        <begin position="392"/>
        <end position="789"/>
    </location>
</feature>
<dbReference type="PANTHER" id="PTHR30069">
    <property type="entry name" value="TONB-DEPENDENT OUTER MEMBRANE RECEPTOR"/>
    <property type="match status" value="1"/>
</dbReference>
<evidence type="ECO:0000256" key="1">
    <source>
        <dbReference type="ARBA" id="ARBA00004571"/>
    </source>
</evidence>
<reference evidence="13 14" key="1">
    <citation type="submission" date="2019-08" db="EMBL/GenBank/DDBJ databases">
        <authorList>
            <person name="Shi S."/>
        </authorList>
    </citation>
    <scope>NUCLEOTIDE SEQUENCE [LARGE SCALE GENOMIC DNA]</scope>
    <source>
        <strain evidence="13 14">GY10130</strain>
    </source>
</reference>
<feature type="region of interest" description="Disordered" evidence="9">
    <location>
        <begin position="795"/>
        <end position="819"/>
    </location>
</feature>
<feature type="signal peptide" evidence="10">
    <location>
        <begin position="1"/>
        <end position="19"/>
    </location>
</feature>
<comment type="caution">
    <text evidence="13">The sequence shown here is derived from an EMBL/GenBank/DDBJ whole genome shotgun (WGS) entry which is preliminary data.</text>
</comment>
<evidence type="ECO:0000256" key="10">
    <source>
        <dbReference type="SAM" id="SignalP"/>
    </source>
</evidence>
<dbReference type="EMBL" id="VRTY01000116">
    <property type="protein sequence ID" value="TXK27724.1"/>
    <property type="molecule type" value="Genomic_DNA"/>
</dbReference>
<dbReference type="Pfam" id="PF13715">
    <property type="entry name" value="CarbopepD_reg_2"/>
    <property type="match status" value="1"/>
</dbReference>
<comment type="subcellular location">
    <subcellularLocation>
        <location evidence="1 8">Cell outer membrane</location>
        <topology evidence="1 8">Multi-pass membrane protein</topology>
    </subcellularLocation>
</comment>
<dbReference type="Gene3D" id="2.170.130.10">
    <property type="entry name" value="TonB-dependent receptor, plug domain"/>
    <property type="match status" value="1"/>
</dbReference>
<evidence type="ECO:0000256" key="2">
    <source>
        <dbReference type="ARBA" id="ARBA00022448"/>
    </source>
</evidence>
<keyword evidence="13" id="KW-0675">Receptor</keyword>
<dbReference type="GO" id="GO:0009279">
    <property type="term" value="C:cell outer membrane"/>
    <property type="evidence" value="ECO:0007669"/>
    <property type="project" value="UniProtKB-SubCell"/>
</dbReference>
<feature type="domain" description="TonB-dependent receptor plug" evidence="11">
    <location>
        <begin position="149"/>
        <end position="241"/>
    </location>
</feature>
<dbReference type="Pfam" id="PF14905">
    <property type="entry name" value="OMP_b-brl_3"/>
    <property type="match status" value="1"/>
</dbReference>
<evidence type="ECO:0000256" key="5">
    <source>
        <dbReference type="ARBA" id="ARBA00022729"/>
    </source>
</evidence>
<dbReference type="InterPro" id="IPR012910">
    <property type="entry name" value="Plug_dom"/>
</dbReference>
<sequence length="819" mass="90526">MKKSLLYLLLGLTTFPALAQGPAASQTTSQQQAALSKGNAKISGVVLDAATKQPVEFATVALLDLRTDQPVNGTMADDKGRFVMDKVAAGKYKLNVSFIGYQQLVMEEVTVASDNADLNLGTISLTSNSQNLGEVVVTGEKNLVEEKIDRTVYNAEKDATNAGGNAADVMQKVPGLSVDTDGNVMLRGSSNIRVLINNKPSSIMAGSIADALKQIPANMIKSVEVITSPSAKYDAEGSAGIINIITKKDSNMQGVNGSVALTGGTRSSNGNASLNIRQGKLGINSTIGSNLFYNKGDIALTRFSNGGNNIFQFSGNTRPQGGFMNGQVGFDYDINEKNSLSGGVRFNGGMFRMQNDQEISSTIFGEPSPLTYADVTNRFRRQGADINLDYLHTFKPGQELAILSLYNYTDINNKANQDYTFERGMDPYEFVRNINDGGNDELTFQVDYTHPFANKTTLEVGAKTIFRDVDSDARYSTLRTNGPDENSMNIFFYEQDVYASYLTYGFAVKKKLNVKLGGRYEYTDIKADLRTENQAFGSNYDNFIPSVALSYTLKDMHTFKASFTQRIQRPSLNFLNPYRQVQARNTVVVGDPTLDAELTDLFEIGYSTYFKTTSLSASLYMRQTDNAIETLPYLEDDSVTVITFRNIAQNKTYGINLFGSVKPVNDWTISGSSNIYFVDLNSQQYGSNNGWMYNINLNSAYQLGKGYSAQFNGGFNSRRIQLQGSFASFSYHSLAFKKELFDKKGGISFGIDNPFRRNMRMRTNFRTDAFDQNIVMNNYNRGFKVTFNYNFGQMQQTPARRKKSIRNDDAKQGEGGGLQ</sequence>
<evidence type="ECO:0000256" key="6">
    <source>
        <dbReference type="ARBA" id="ARBA00023136"/>
    </source>
</evidence>
<evidence type="ECO:0000256" key="3">
    <source>
        <dbReference type="ARBA" id="ARBA00022452"/>
    </source>
</evidence>
<keyword evidence="2 8" id="KW-0813">Transport</keyword>
<dbReference type="Pfam" id="PF07715">
    <property type="entry name" value="Plug"/>
    <property type="match status" value="1"/>
</dbReference>
<evidence type="ECO:0000259" key="11">
    <source>
        <dbReference type="Pfam" id="PF07715"/>
    </source>
</evidence>
<name>A0A5C8J1S3_9BACT</name>
<organism evidence="13 14">
    <name type="scientific">Pontibacter qinzhouensis</name>
    <dbReference type="NCBI Taxonomy" id="2603253"/>
    <lineage>
        <taxon>Bacteria</taxon>
        <taxon>Pseudomonadati</taxon>
        <taxon>Bacteroidota</taxon>
        <taxon>Cytophagia</taxon>
        <taxon>Cytophagales</taxon>
        <taxon>Hymenobacteraceae</taxon>
        <taxon>Pontibacter</taxon>
    </lineage>
</organism>
<dbReference type="InterPro" id="IPR037066">
    <property type="entry name" value="Plug_dom_sf"/>
</dbReference>
<dbReference type="GO" id="GO:0015344">
    <property type="term" value="F:siderophore uptake transmembrane transporter activity"/>
    <property type="evidence" value="ECO:0007669"/>
    <property type="project" value="TreeGrafter"/>
</dbReference>
<gene>
    <name evidence="13" type="ORF">FVR03_21075</name>
</gene>
<dbReference type="OrthoDB" id="905812at2"/>
<dbReference type="Gene3D" id="2.60.40.1120">
    <property type="entry name" value="Carboxypeptidase-like, regulatory domain"/>
    <property type="match status" value="1"/>
</dbReference>
<dbReference type="GO" id="GO:0044718">
    <property type="term" value="P:siderophore transmembrane transport"/>
    <property type="evidence" value="ECO:0007669"/>
    <property type="project" value="TreeGrafter"/>
</dbReference>
<protein>
    <submittedName>
        <fullName evidence="13">TonB-dependent receptor</fullName>
    </submittedName>
</protein>
<dbReference type="SUPFAM" id="SSF56935">
    <property type="entry name" value="Porins"/>
    <property type="match status" value="1"/>
</dbReference>
<dbReference type="Proteomes" id="UP000321926">
    <property type="component" value="Unassembled WGS sequence"/>
</dbReference>
<evidence type="ECO:0000259" key="12">
    <source>
        <dbReference type="Pfam" id="PF14905"/>
    </source>
</evidence>
<feature type="chain" id="PRO_5022914850" evidence="10">
    <location>
        <begin position="20"/>
        <end position="819"/>
    </location>
</feature>
<dbReference type="Gene3D" id="2.40.170.20">
    <property type="entry name" value="TonB-dependent receptor, beta-barrel domain"/>
    <property type="match status" value="1"/>
</dbReference>
<keyword evidence="7 8" id="KW-0998">Cell outer membrane</keyword>
<keyword evidence="6 8" id="KW-0472">Membrane</keyword>
<comment type="similarity">
    <text evidence="8">Belongs to the TonB-dependent receptor family.</text>
</comment>
<dbReference type="PANTHER" id="PTHR30069:SF29">
    <property type="entry name" value="HEMOGLOBIN AND HEMOGLOBIN-HAPTOGLOBIN-BINDING PROTEIN 1-RELATED"/>
    <property type="match status" value="1"/>
</dbReference>
<dbReference type="InterPro" id="IPR008969">
    <property type="entry name" value="CarboxyPept-like_regulatory"/>
</dbReference>
<dbReference type="InterPro" id="IPR036942">
    <property type="entry name" value="Beta-barrel_TonB_sf"/>
</dbReference>
<evidence type="ECO:0000256" key="7">
    <source>
        <dbReference type="ARBA" id="ARBA00023237"/>
    </source>
</evidence>
<keyword evidence="4 8" id="KW-0812">Transmembrane</keyword>
<evidence type="ECO:0000256" key="8">
    <source>
        <dbReference type="PROSITE-ProRule" id="PRU01360"/>
    </source>
</evidence>
<keyword evidence="14" id="KW-1185">Reference proteome</keyword>
<accession>A0A5C8J1S3</accession>
<proteinExistence type="inferred from homology"/>
<dbReference type="InterPro" id="IPR041700">
    <property type="entry name" value="OMP_b-brl_3"/>
</dbReference>